<organism evidence="1 2">
    <name type="scientific">Enterocloster bolteae</name>
    <dbReference type="NCBI Taxonomy" id="208479"/>
    <lineage>
        <taxon>Bacteria</taxon>
        <taxon>Bacillati</taxon>
        <taxon>Bacillota</taxon>
        <taxon>Clostridia</taxon>
        <taxon>Lachnospirales</taxon>
        <taxon>Lachnospiraceae</taxon>
        <taxon>Enterocloster</taxon>
    </lineage>
</organism>
<proteinExistence type="predicted"/>
<protein>
    <submittedName>
        <fullName evidence="1">Uncharacterized protein</fullName>
    </submittedName>
</protein>
<evidence type="ECO:0000313" key="2">
    <source>
        <dbReference type="Proteomes" id="UP000283975"/>
    </source>
</evidence>
<sequence>MDAGQALRDIFEKFHFRKLVFVVIIGNTIEKTYDWMIARYGGRSIQRRQVKLIDGQFYDVKMYEILLDDFSGGNGHVRKMRISTVHRW</sequence>
<accession>A0A414AFZ1</accession>
<dbReference type="AlphaFoldDB" id="A0A414AFZ1"/>
<evidence type="ECO:0000313" key="1">
    <source>
        <dbReference type="EMBL" id="RHC46695.1"/>
    </source>
</evidence>
<reference evidence="1 2" key="1">
    <citation type="submission" date="2018-08" db="EMBL/GenBank/DDBJ databases">
        <title>A genome reference for cultivated species of the human gut microbiota.</title>
        <authorList>
            <person name="Zou Y."/>
            <person name="Xue W."/>
            <person name="Luo G."/>
        </authorList>
    </citation>
    <scope>NUCLEOTIDE SEQUENCE [LARGE SCALE GENOMIC DNA]</scope>
    <source>
        <strain evidence="1 2">AM35-14</strain>
    </source>
</reference>
<comment type="caution">
    <text evidence="1">The sequence shown here is derived from an EMBL/GenBank/DDBJ whole genome shotgun (WGS) entry which is preliminary data.</text>
</comment>
<name>A0A414AFZ1_9FIRM</name>
<gene>
    <name evidence="1" type="ORF">DW839_30805</name>
</gene>
<dbReference type="EMBL" id="QSHZ01000060">
    <property type="protein sequence ID" value="RHC46695.1"/>
    <property type="molecule type" value="Genomic_DNA"/>
</dbReference>
<dbReference type="Proteomes" id="UP000283975">
    <property type="component" value="Unassembled WGS sequence"/>
</dbReference>